<sequence>MIEDGRERVAREIAIRRGQAGFRNQLLEAYGCCAMSGCTVASALEAAHIVPYQGPGTNHPSNGLLLRADLHTLFDLGLLSVDSETLQVLVAPDLDGTEYEALRGQPLHVDHASVSPSREALRLHRSFANL</sequence>
<evidence type="ECO:0000313" key="3">
    <source>
        <dbReference type="Proteomes" id="UP000196138"/>
    </source>
</evidence>
<reference evidence="2 3" key="1">
    <citation type="submission" date="2017-05" db="EMBL/GenBank/DDBJ databases">
        <authorList>
            <person name="Song R."/>
            <person name="Chenine A.L."/>
            <person name="Ruprecht R.M."/>
        </authorList>
    </citation>
    <scope>NUCLEOTIDE SEQUENCE [LARGE SCALE GENOMIC DNA]</scope>
    <source>
        <strain evidence="2 3">DSM 26136</strain>
    </source>
</reference>
<accession>A0A1Y0ER20</accession>
<organism evidence="2 3">
    <name type="scientific">Comamonas serinivorans</name>
    <dbReference type="NCBI Taxonomy" id="1082851"/>
    <lineage>
        <taxon>Bacteria</taxon>
        <taxon>Pseudomonadati</taxon>
        <taxon>Pseudomonadota</taxon>
        <taxon>Betaproteobacteria</taxon>
        <taxon>Burkholderiales</taxon>
        <taxon>Comamonadaceae</taxon>
        <taxon>Comamonas</taxon>
    </lineage>
</organism>
<dbReference type="RefSeq" id="WP_087282921.1">
    <property type="nucleotide sequence ID" value="NZ_CP021455.1"/>
</dbReference>
<dbReference type="OrthoDB" id="9811869at2"/>
<dbReference type="AlphaFoldDB" id="A0A1Y0ER20"/>
<evidence type="ECO:0000259" key="1">
    <source>
        <dbReference type="Pfam" id="PF13391"/>
    </source>
</evidence>
<gene>
    <name evidence="2" type="ORF">CCO03_16800</name>
</gene>
<dbReference type="EMBL" id="CP021455">
    <property type="protein sequence ID" value="ARU06107.1"/>
    <property type="molecule type" value="Genomic_DNA"/>
</dbReference>
<feature type="domain" description="HNH nuclease" evidence="1">
    <location>
        <begin position="33"/>
        <end position="82"/>
    </location>
</feature>
<evidence type="ECO:0000313" key="2">
    <source>
        <dbReference type="EMBL" id="ARU06107.1"/>
    </source>
</evidence>
<keyword evidence="3" id="KW-1185">Reference proteome</keyword>
<protein>
    <recommendedName>
        <fullName evidence="1">HNH nuclease domain-containing protein</fullName>
    </recommendedName>
</protein>
<dbReference type="KEGG" id="cser:CCO03_16800"/>
<dbReference type="InterPro" id="IPR003615">
    <property type="entry name" value="HNH_nuc"/>
</dbReference>
<dbReference type="Pfam" id="PF13391">
    <property type="entry name" value="HNH_2"/>
    <property type="match status" value="1"/>
</dbReference>
<dbReference type="Proteomes" id="UP000196138">
    <property type="component" value="Chromosome"/>
</dbReference>
<name>A0A1Y0ER20_9BURK</name>
<proteinExistence type="predicted"/>